<dbReference type="AlphaFoldDB" id="A0A9D4C0B8"/>
<protein>
    <submittedName>
        <fullName evidence="1">Uncharacterized protein</fullName>
    </submittedName>
</protein>
<accession>A0A9D4C0B8</accession>
<dbReference type="PANTHER" id="PTHR46880:SF6">
    <property type="entry name" value="U1-TYPE DOMAIN-CONTAINING PROTEIN"/>
    <property type="match status" value="1"/>
</dbReference>
<evidence type="ECO:0000313" key="2">
    <source>
        <dbReference type="Proteomes" id="UP000828390"/>
    </source>
</evidence>
<reference evidence="1" key="1">
    <citation type="journal article" date="2019" name="bioRxiv">
        <title>The Genome of the Zebra Mussel, Dreissena polymorpha: A Resource for Invasive Species Research.</title>
        <authorList>
            <person name="McCartney M.A."/>
            <person name="Auch B."/>
            <person name="Kono T."/>
            <person name="Mallez S."/>
            <person name="Zhang Y."/>
            <person name="Obille A."/>
            <person name="Becker A."/>
            <person name="Abrahante J.E."/>
            <person name="Garbe J."/>
            <person name="Badalamenti J.P."/>
            <person name="Herman A."/>
            <person name="Mangelson H."/>
            <person name="Liachko I."/>
            <person name="Sullivan S."/>
            <person name="Sone E.D."/>
            <person name="Koren S."/>
            <person name="Silverstein K.A.T."/>
            <person name="Beckman K.B."/>
            <person name="Gohl D.M."/>
        </authorList>
    </citation>
    <scope>NUCLEOTIDE SEQUENCE</scope>
    <source>
        <strain evidence="1">Duluth1</strain>
        <tissue evidence="1">Whole animal</tissue>
    </source>
</reference>
<comment type="caution">
    <text evidence="1">The sequence shown here is derived from an EMBL/GenBank/DDBJ whole genome shotgun (WGS) entry which is preliminary data.</text>
</comment>
<keyword evidence="2" id="KW-1185">Reference proteome</keyword>
<sequence>MVVPFTSIDYLEENENEWQVFCTLKEWLNSWAHLYKDLNRLCVLGATQLHDLRVDSHTSYEHSSSVSEFQNCMADVLRSDLLQKKQTSCKYSTCITIDESTDISVKQNLVTYVRLLETEEFGMALPHTYFLGVAELQ</sequence>
<organism evidence="1 2">
    <name type="scientific">Dreissena polymorpha</name>
    <name type="common">Zebra mussel</name>
    <name type="synonym">Mytilus polymorpha</name>
    <dbReference type="NCBI Taxonomy" id="45954"/>
    <lineage>
        <taxon>Eukaryota</taxon>
        <taxon>Metazoa</taxon>
        <taxon>Spiralia</taxon>
        <taxon>Lophotrochozoa</taxon>
        <taxon>Mollusca</taxon>
        <taxon>Bivalvia</taxon>
        <taxon>Autobranchia</taxon>
        <taxon>Heteroconchia</taxon>
        <taxon>Euheterodonta</taxon>
        <taxon>Imparidentia</taxon>
        <taxon>Neoheterodontei</taxon>
        <taxon>Myida</taxon>
        <taxon>Dreissenoidea</taxon>
        <taxon>Dreissenidae</taxon>
        <taxon>Dreissena</taxon>
    </lineage>
</organism>
<dbReference type="EMBL" id="JAIWYP010000013">
    <property type="protein sequence ID" value="KAH3714793.1"/>
    <property type="molecule type" value="Genomic_DNA"/>
</dbReference>
<evidence type="ECO:0000313" key="1">
    <source>
        <dbReference type="EMBL" id="KAH3714793.1"/>
    </source>
</evidence>
<gene>
    <name evidence="1" type="ORF">DPMN_057494</name>
</gene>
<name>A0A9D4C0B8_DREPO</name>
<proteinExistence type="predicted"/>
<dbReference type="PANTHER" id="PTHR46880">
    <property type="entry name" value="RAS-ASSOCIATING DOMAIN-CONTAINING PROTEIN"/>
    <property type="match status" value="1"/>
</dbReference>
<dbReference type="Proteomes" id="UP000828390">
    <property type="component" value="Unassembled WGS sequence"/>
</dbReference>
<reference evidence="1" key="2">
    <citation type="submission" date="2020-11" db="EMBL/GenBank/DDBJ databases">
        <authorList>
            <person name="McCartney M.A."/>
            <person name="Auch B."/>
            <person name="Kono T."/>
            <person name="Mallez S."/>
            <person name="Becker A."/>
            <person name="Gohl D.M."/>
            <person name="Silverstein K.A.T."/>
            <person name="Koren S."/>
            <person name="Bechman K.B."/>
            <person name="Herman A."/>
            <person name="Abrahante J.E."/>
            <person name="Garbe J."/>
        </authorList>
    </citation>
    <scope>NUCLEOTIDE SEQUENCE</scope>
    <source>
        <strain evidence="1">Duluth1</strain>
        <tissue evidence="1">Whole animal</tissue>
    </source>
</reference>